<dbReference type="InterPro" id="IPR006047">
    <property type="entry name" value="GH13_cat_dom"/>
</dbReference>
<dbReference type="NCBIfam" id="NF011085">
    <property type="entry name" value="PRK14511.1-2"/>
    <property type="match status" value="1"/>
</dbReference>
<dbReference type="Pfam" id="PF00128">
    <property type="entry name" value="Alpha-amylase"/>
    <property type="match status" value="1"/>
</dbReference>
<dbReference type="PANTHER" id="PTHR10357">
    <property type="entry name" value="ALPHA-AMYLASE FAMILY MEMBER"/>
    <property type="match status" value="1"/>
</dbReference>
<dbReference type="AlphaFoldDB" id="A0AAW9TTP9"/>
<evidence type="ECO:0000259" key="1">
    <source>
        <dbReference type="SMART" id="SM00642"/>
    </source>
</evidence>
<dbReference type="SMART" id="SM00642">
    <property type="entry name" value="Aamy"/>
    <property type="match status" value="1"/>
</dbReference>
<protein>
    <submittedName>
        <fullName evidence="2">Malto-oligosyltrehalose synthase</fullName>
        <ecNumber evidence="2">5.4.99.15</ecNumber>
    </submittedName>
</protein>
<gene>
    <name evidence="2" type="ORF">GHK53_18115</name>
</gene>
<dbReference type="GO" id="GO:0030980">
    <property type="term" value="P:alpha-glucan catabolic process"/>
    <property type="evidence" value="ECO:0007669"/>
    <property type="project" value="TreeGrafter"/>
</dbReference>
<proteinExistence type="predicted"/>
<dbReference type="InterPro" id="IPR017853">
    <property type="entry name" value="GH"/>
</dbReference>
<dbReference type="Gene3D" id="1.10.150.200">
    <property type="entry name" value="Maltooligosyl trehalose synthase, domain 3"/>
    <property type="match status" value="1"/>
</dbReference>
<dbReference type="GeneID" id="25013846"/>
<keyword evidence="2" id="KW-0413">Isomerase</keyword>
<dbReference type="SUPFAM" id="SSF51445">
    <property type="entry name" value="(Trans)glycosidases"/>
    <property type="match status" value="1"/>
</dbReference>
<evidence type="ECO:0000313" key="3">
    <source>
        <dbReference type="Proteomes" id="UP000429484"/>
    </source>
</evidence>
<dbReference type="Gene3D" id="3.30.1590.10">
    <property type="entry name" value="Maltooligosyl trehalose synthase, domain 2"/>
    <property type="match status" value="1"/>
</dbReference>
<dbReference type="Proteomes" id="UP000429484">
    <property type="component" value="Unassembled WGS sequence"/>
</dbReference>
<dbReference type="GO" id="GO:0047470">
    <property type="term" value="F:(1,4)-alpha-D-glucan 1-alpha-D-glucosylmutase activity"/>
    <property type="evidence" value="ECO:0007669"/>
    <property type="project" value="UniProtKB-EC"/>
</dbReference>
<name>A0AAW9TTP9_RHIML</name>
<comment type="caution">
    <text evidence="2">The sequence shown here is derived from an EMBL/GenBank/DDBJ whole genome shotgun (WGS) entry which is preliminary data.</text>
</comment>
<dbReference type="Gene3D" id="1.10.10.470">
    <property type="entry name" value="Maltooligosyl trehalose synthase, domain 4"/>
    <property type="match status" value="1"/>
</dbReference>
<reference evidence="2 3" key="1">
    <citation type="journal article" date="2013" name="Genome Biol.">
        <title>Comparative genomics of the core and accessory genomes of 48 Sinorhizobium strains comprising five genospecies.</title>
        <authorList>
            <person name="Sugawara M."/>
            <person name="Epstein B."/>
            <person name="Badgley B.D."/>
            <person name="Unno T."/>
            <person name="Xu L."/>
            <person name="Reese J."/>
            <person name="Gyaneshwar P."/>
            <person name="Denny R."/>
            <person name="Mudge J."/>
            <person name="Bharti A.K."/>
            <person name="Farmer A.D."/>
            <person name="May G.D."/>
            <person name="Woodward J.E."/>
            <person name="Medigue C."/>
            <person name="Vallenet D."/>
            <person name="Lajus A."/>
            <person name="Rouy Z."/>
            <person name="Martinez-Vaz B."/>
            <person name="Tiffin P."/>
            <person name="Young N.D."/>
            <person name="Sadowsky M.J."/>
        </authorList>
    </citation>
    <scope>NUCLEOTIDE SEQUENCE [LARGE SCALE GENOMIC DNA]</scope>
    <source>
        <strain evidence="2 3">N6B1</strain>
    </source>
</reference>
<dbReference type="EMBL" id="WISR01000154">
    <property type="protein sequence ID" value="MQW34662.1"/>
    <property type="molecule type" value="Genomic_DNA"/>
</dbReference>
<dbReference type="InterPro" id="IPR012767">
    <property type="entry name" value="Trehalose_TreY"/>
</dbReference>
<dbReference type="GO" id="GO:0005992">
    <property type="term" value="P:trehalose biosynthetic process"/>
    <property type="evidence" value="ECO:0007669"/>
    <property type="project" value="TreeGrafter"/>
</dbReference>
<dbReference type="EC" id="5.4.99.15" evidence="2"/>
<dbReference type="NCBIfam" id="TIGR02401">
    <property type="entry name" value="trehalose_TreY"/>
    <property type="match status" value="1"/>
</dbReference>
<sequence length="875" mass="96512">MHLPDATYRLQFRNGMDFAKAVELIPHLVGLGISHLYASPLFTAVRGSAHGYDIVDYNEIDPALGGYDGFVRLAHALRAEGLGLVLDIVPNHMAAHLENDWWHSVIEWGRLSEFADYFDIDSREPLTLPFLGKSFEEEVAAGNLRLAYDHEHRCLALRYYEALYPLNPASYAAIPRNGNAALERIAAVAGTAERKTAAQFHAEIASVVATPSIAAELDQCLDRFSADTLQFDRLHRMQSWRLMSWQTARDKLSYRRFFEVAGLIGMRVEDEAVFTHTHRLALALVREGLIDGLRIDHIDGLADPKGYLDRLRREAGDGTYIIVEKILGENETLPSDWPVEGATGYEFISALADLLSDDTPSSWLSSEERRSAAEEAVTGCKLQVLGRNFNTEVRRLTGLAARFTGDGTPDQNVRTGEAIRQLVAALPVYRTYVGDQEAGARDSRILDGMAAKAAARAPGAGAEIAAIVSALRAPVDSADGKLRSEFRTRFQQLSGAVMAKAVEDTFFYRRGDYLAANEVGASPFWTPGGVGRFHAMMQDRASQMPHGLSATSTHDTKRGEDARARLHVVSEAPDVWAAAVDRWHGMNAESMGRLPAGEEPDAPVEQFLYQSLLGVWPVAPLGDEGDLISLHERMVDFAVKALREAKLRTSWDDPNERYEAAIKAFLGDLLDWHNRSFLGDFEKTAGPFIHAGLINSLSQTLVKLTAPGIPDIYQGSERIDLSLVDPDNRRGFSPRGSLSQLPQAPTIGDFEDCKQRLISIGLNYRRGRGADCLAGGEYRAVRVEGPGARHAAAFMRRSRDGFALTVVPRLVFGQTPDGRLSIRPELWRNTFLAWPEDCQFKPMCNLLTGGVTEPRPLLAVADVLRDFPVALLVEA</sequence>
<dbReference type="PANTHER" id="PTHR10357:SF216">
    <property type="entry name" value="MALTOOLIGOSYL TREHALOSE SYNTHASE-RELATED"/>
    <property type="match status" value="1"/>
</dbReference>
<dbReference type="InterPro" id="IPR013797">
    <property type="entry name" value="Maltooligo_trehalose_synth_4"/>
</dbReference>
<accession>A0AAW9TTP9</accession>
<dbReference type="CDD" id="cd11336">
    <property type="entry name" value="AmyAc_MTSase"/>
    <property type="match status" value="1"/>
</dbReference>
<organism evidence="2 3">
    <name type="scientific">Rhizobium meliloti</name>
    <name type="common">Ensifer meliloti</name>
    <name type="synonym">Sinorhizobium meliloti</name>
    <dbReference type="NCBI Taxonomy" id="382"/>
    <lineage>
        <taxon>Bacteria</taxon>
        <taxon>Pseudomonadati</taxon>
        <taxon>Pseudomonadota</taxon>
        <taxon>Alphaproteobacteria</taxon>
        <taxon>Hyphomicrobiales</taxon>
        <taxon>Rhizobiaceae</taxon>
        <taxon>Sinorhizobium/Ensifer group</taxon>
        <taxon>Sinorhizobium</taxon>
    </lineage>
</organism>
<dbReference type="RefSeq" id="WP_014527743.1">
    <property type="nucleotide sequence ID" value="NZ_CP021795.1"/>
</dbReference>
<dbReference type="Gene3D" id="3.20.20.80">
    <property type="entry name" value="Glycosidases"/>
    <property type="match status" value="1"/>
</dbReference>
<evidence type="ECO:0000313" key="2">
    <source>
        <dbReference type="EMBL" id="MQW34662.1"/>
    </source>
</evidence>
<feature type="domain" description="Glycosyl hydrolase family 13 catalytic" evidence="1">
    <location>
        <begin position="5"/>
        <end position="472"/>
    </location>
</feature>